<evidence type="ECO:0000313" key="2">
    <source>
        <dbReference type="Proteomes" id="UP000076858"/>
    </source>
</evidence>
<dbReference type="Proteomes" id="UP000076858">
    <property type="component" value="Unassembled WGS sequence"/>
</dbReference>
<protein>
    <submittedName>
        <fullName evidence="1">Uncharacterized protein</fullName>
    </submittedName>
</protein>
<gene>
    <name evidence="1" type="ORF">APZ42_002332</name>
</gene>
<feature type="non-terminal residue" evidence="1">
    <location>
        <position position="52"/>
    </location>
</feature>
<reference evidence="1 2" key="1">
    <citation type="submission" date="2016-03" db="EMBL/GenBank/DDBJ databases">
        <title>EvidentialGene: Evidence-directed Construction of Genes on Genomes.</title>
        <authorList>
            <person name="Gilbert D.G."/>
            <person name="Choi J.-H."/>
            <person name="Mockaitis K."/>
            <person name="Colbourne J."/>
            <person name="Pfrender M."/>
        </authorList>
    </citation>
    <scope>NUCLEOTIDE SEQUENCE [LARGE SCALE GENOMIC DNA]</scope>
    <source>
        <strain evidence="1 2">Xinb3</strain>
        <tissue evidence="1">Complete organism</tissue>
    </source>
</reference>
<accession>A0A164IC39</accession>
<evidence type="ECO:0000313" key="1">
    <source>
        <dbReference type="EMBL" id="KZS01103.1"/>
    </source>
</evidence>
<dbReference type="EMBL" id="LRGB01007596">
    <property type="protein sequence ID" value="KZS01103.1"/>
    <property type="molecule type" value="Genomic_DNA"/>
</dbReference>
<feature type="non-terminal residue" evidence="1">
    <location>
        <position position="1"/>
    </location>
</feature>
<organism evidence="1 2">
    <name type="scientific">Daphnia magna</name>
    <dbReference type="NCBI Taxonomy" id="35525"/>
    <lineage>
        <taxon>Eukaryota</taxon>
        <taxon>Metazoa</taxon>
        <taxon>Ecdysozoa</taxon>
        <taxon>Arthropoda</taxon>
        <taxon>Crustacea</taxon>
        <taxon>Branchiopoda</taxon>
        <taxon>Diplostraca</taxon>
        <taxon>Cladocera</taxon>
        <taxon>Anomopoda</taxon>
        <taxon>Daphniidae</taxon>
        <taxon>Daphnia</taxon>
    </lineage>
</organism>
<name>A0A164IC39_9CRUS</name>
<sequence>QRNCSANVERLPRCPVCMDSSMGRNGPANYQTYEFGKRESRYSKNGFVSCDL</sequence>
<dbReference type="AlphaFoldDB" id="A0A164IC39"/>
<proteinExistence type="predicted"/>
<comment type="caution">
    <text evidence="1">The sequence shown here is derived from an EMBL/GenBank/DDBJ whole genome shotgun (WGS) entry which is preliminary data.</text>
</comment>
<keyword evidence="2" id="KW-1185">Reference proteome</keyword>